<dbReference type="SUPFAM" id="SSF55073">
    <property type="entry name" value="Nucleotide cyclase"/>
    <property type="match status" value="1"/>
</dbReference>
<sequence>MGLFILEKVLNLSAPSPYRDVLYTYVTLGTALAFAVFAGITVTRLERESKLVQELSRSRAELERKEEMACHELEITKERMLKISQLGALIGKSIKEEEVYYKLAHAAHVALSFDRVMVYQRKSEGLVIVEARGIKMKDKNEEKALETLIIPCSSEAGAIGVACQENRALIFASEDFIPPKYRLKPPFDRIRAIRSRSFLLVPVKIDGEKYARAIVAADRKYKKADVTSDDLVSLEILADIAATTLARLTVEKKLEILATTDGLTGILNRRTWMEMAEKELTRAQRYKYPFSIIMLDIDDFKRVNDSWGHQAGDKVLQTIGSILKKNSRKVDLPGRYGGEEFVVLLPHTRGEVALSVAERIRRAIEMANMDVHIVVTATFGVSWFDPETTDSTLDQILLKADNALYQGKRLGKNRAIASWDISTGGKDEGEKGKLSHGRAPEHGENPGDS</sequence>
<comment type="caution">
    <text evidence="7">The sequence shown here is derived from an EMBL/GenBank/DDBJ whole genome shotgun (WGS) entry which is preliminary data.</text>
</comment>
<dbReference type="NCBIfam" id="TIGR00254">
    <property type="entry name" value="GGDEF"/>
    <property type="match status" value="1"/>
</dbReference>
<dbReference type="InterPro" id="IPR029787">
    <property type="entry name" value="Nucleotide_cyclase"/>
</dbReference>
<feature type="transmembrane region" description="Helical" evidence="5">
    <location>
        <begin position="22"/>
        <end position="42"/>
    </location>
</feature>
<evidence type="ECO:0000259" key="6">
    <source>
        <dbReference type="PROSITE" id="PS50887"/>
    </source>
</evidence>
<keyword evidence="5" id="KW-0472">Membrane</keyword>
<feature type="region of interest" description="Disordered" evidence="4">
    <location>
        <begin position="421"/>
        <end position="449"/>
    </location>
</feature>
<dbReference type="InterPro" id="IPR003018">
    <property type="entry name" value="GAF"/>
</dbReference>
<name>A0A7C0U7H5_9BACT</name>
<proteinExistence type="predicted"/>
<dbReference type="SMART" id="SM00267">
    <property type="entry name" value="GGDEF"/>
    <property type="match status" value="1"/>
</dbReference>
<dbReference type="Pfam" id="PF01590">
    <property type="entry name" value="GAF"/>
    <property type="match status" value="1"/>
</dbReference>
<feature type="domain" description="GGDEF" evidence="6">
    <location>
        <begin position="288"/>
        <end position="420"/>
    </location>
</feature>
<dbReference type="SMART" id="SM00065">
    <property type="entry name" value="GAF"/>
    <property type="match status" value="1"/>
</dbReference>
<evidence type="ECO:0000313" key="7">
    <source>
        <dbReference type="EMBL" id="HDD53690.1"/>
    </source>
</evidence>
<dbReference type="FunFam" id="3.30.70.270:FF:000001">
    <property type="entry name" value="Diguanylate cyclase domain protein"/>
    <property type="match status" value="1"/>
</dbReference>
<dbReference type="Gene3D" id="3.30.450.40">
    <property type="match status" value="1"/>
</dbReference>
<evidence type="ECO:0000256" key="1">
    <source>
        <dbReference type="ARBA" id="ARBA00012528"/>
    </source>
</evidence>
<dbReference type="InterPro" id="IPR029016">
    <property type="entry name" value="GAF-like_dom_sf"/>
</dbReference>
<feature type="coiled-coil region" evidence="3">
    <location>
        <begin position="45"/>
        <end position="72"/>
    </location>
</feature>
<dbReference type="CDD" id="cd01949">
    <property type="entry name" value="GGDEF"/>
    <property type="match status" value="1"/>
</dbReference>
<dbReference type="EMBL" id="DQWS01000238">
    <property type="protein sequence ID" value="HDD53690.1"/>
    <property type="molecule type" value="Genomic_DNA"/>
</dbReference>
<keyword evidence="5" id="KW-0812">Transmembrane</keyword>
<protein>
    <recommendedName>
        <fullName evidence="1">diguanylate cyclase</fullName>
        <ecNumber evidence="1">2.7.7.65</ecNumber>
    </recommendedName>
</protein>
<organism evidence="7">
    <name type="scientific">Thermosulfidibacter takaii</name>
    <dbReference type="NCBI Taxonomy" id="412593"/>
    <lineage>
        <taxon>Bacteria</taxon>
        <taxon>Pseudomonadati</taxon>
        <taxon>Thermosulfidibacterota</taxon>
        <taxon>Thermosulfidibacteria</taxon>
        <taxon>Thermosulfidibacterales</taxon>
        <taxon>Thermosulfidibacteraceae</taxon>
    </lineage>
</organism>
<dbReference type="AlphaFoldDB" id="A0A7C0U7H5"/>
<feature type="compositionally biased region" description="Basic and acidic residues" evidence="4">
    <location>
        <begin position="425"/>
        <end position="449"/>
    </location>
</feature>
<dbReference type="PANTHER" id="PTHR45138:SF9">
    <property type="entry name" value="DIGUANYLATE CYCLASE DGCM-RELATED"/>
    <property type="match status" value="1"/>
</dbReference>
<accession>A0A7C0U7H5</accession>
<dbReference type="Proteomes" id="UP000885690">
    <property type="component" value="Unassembled WGS sequence"/>
</dbReference>
<dbReference type="Gene3D" id="3.30.70.270">
    <property type="match status" value="1"/>
</dbReference>
<dbReference type="PROSITE" id="PS50887">
    <property type="entry name" value="GGDEF"/>
    <property type="match status" value="1"/>
</dbReference>
<dbReference type="InterPro" id="IPR043128">
    <property type="entry name" value="Rev_trsase/Diguanyl_cyclase"/>
</dbReference>
<dbReference type="InterPro" id="IPR050469">
    <property type="entry name" value="Diguanylate_Cyclase"/>
</dbReference>
<dbReference type="EC" id="2.7.7.65" evidence="1"/>
<gene>
    <name evidence="7" type="ORF">ENF32_06465</name>
</gene>
<dbReference type="PANTHER" id="PTHR45138">
    <property type="entry name" value="REGULATORY COMPONENTS OF SENSORY TRANSDUCTION SYSTEM"/>
    <property type="match status" value="1"/>
</dbReference>
<evidence type="ECO:0000256" key="3">
    <source>
        <dbReference type="SAM" id="Coils"/>
    </source>
</evidence>
<dbReference type="SUPFAM" id="SSF55781">
    <property type="entry name" value="GAF domain-like"/>
    <property type="match status" value="1"/>
</dbReference>
<keyword evidence="5" id="KW-1133">Transmembrane helix</keyword>
<reference evidence="7" key="1">
    <citation type="journal article" date="2020" name="mSystems">
        <title>Genome- and Community-Level Interaction Insights into Carbon Utilization and Element Cycling Functions of Hydrothermarchaeota in Hydrothermal Sediment.</title>
        <authorList>
            <person name="Zhou Z."/>
            <person name="Liu Y."/>
            <person name="Xu W."/>
            <person name="Pan J."/>
            <person name="Luo Z.H."/>
            <person name="Li M."/>
        </authorList>
    </citation>
    <scope>NUCLEOTIDE SEQUENCE [LARGE SCALE GENOMIC DNA]</scope>
    <source>
        <strain evidence="7">HyVt-115</strain>
    </source>
</reference>
<evidence type="ECO:0000256" key="5">
    <source>
        <dbReference type="SAM" id="Phobius"/>
    </source>
</evidence>
<dbReference type="InterPro" id="IPR000160">
    <property type="entry name" value="GGDEF_dom"/>
</dbReference>
<dbReference type="GO" id="GO:0052621">
    <property type="term" value="F:diguanylate cyclase activity"/>
    <property type="evidence" value="ECO:0007669"/>
    <property type="project" value="UniProtKB-EC"/>
</dbReference>
<keyword evidence="3" id="KW-0175">Coiled coil</keyword>
<comment type="catalytic activity">
    <reaction evidence="2">
        <text>2 GTP = 3',3'-c-di-GMP + 2 diphosphate</text>
        <dbReference type="Rhea" id="RHEA:24898"/>
        <dbReference type="ChEBI" id="CHEBI:33019"/>
        <dbReference type="ChEBI" id="CHEBI:37565"/>
        <dbReference type="ChEBI" id="CHEBI:58805"/>
        <dbReference type="EC" id="2.7.7.65"/>
    </reaction>
</comment>
<evidence type="ECO:0000256" key="2">
    <source>
        <dbReference type="ARBA" id="ARBA00034247"/>
    </source>
</evidence>
<evidence type="ECO:0000256" key="4">
    <source>
        <dbReference type="SAM" id="MobiDB-lite"/>
    </source>
</evidence>
<dbReference type="Pfam" id="PF00990">
    <property type="entry name" value="GGDEF"/>
    <property type="match status" value="1"/>
</dbReference>